<feature type="domain" description="C3H1-type" evidence="8">
    <location>
        <begin position="252"/>
        <end position="274"/>
    </location>
</feature>
<keyword evidence="1 6" id="KW-0479">Metal-binding</keyword>
<feature type="repeat" description="ANK" evidence="5">
    <location>
        <begin position="93"/>
        <end position="128"/>
    </location>
</feature>
<dbReference type="GO" id="GO:0003677">
    <property type="term" value="F:DNA binding"/>
    <property type="evidence" value="ECO:0007669"/>
    <property type="project" value="UniProtKB-KW"/>
</dbReference>
<dbReference type="InterPro" id="IPR036770">
    <property type="entry name" value="Ankyrin_rpt-contain_sf"/>
</dbReference>
<dbReference type="SUPFAM" id="SSF48403">
    <property type="entry name" value="Ankyrin repeat"/>
    <property type="match status" value="1"/>
</dbReference>
<evidence type="ECO:0000256" key="1">
    <source>
        <dbReference type="ARBA" id="ARBA00022723"/>
    </source>
</evidence>
<keyword evidence="2 6" id="KW-0863">Zinc-finger</keyword>
<dbReference type="Pfam" id="PF25512">
    <property type="entry name" value="zf-CCCH_AtC3H23"/>
    <property type="match status" value="1"/>
</dbReference>
<feature type="zinc finger region" description="C3H1-type" evidence="6">
    <location>
        <begin position="252"/>
        <end position="274"/>
    </location>
</feature>
<evidence type="ECO:0000256" key="7">
    <source>
        <dbReference type="SAM" id="MobiDB-lite"/>
    </source>
</evidence>
<evidence type="ECO:0000256" key="6">
    <source>
        <dbReference type="PROSITE-ProRule" id="PRU00723"/>
    </source>
</evidence>
<keyword evidence="10" id="KW-1185">Reference proteome</keyword>
<dbReference type="Gene3D" id="1.25.40.20">
    <property type="entry name" value="Ankyrin repeat-containing domain"/>
    <property type="match status" value="1"/>
</dbReference>
<dbReference type="InterPro" id="IPR057444">
    <property type="entry name" value="Znf-CCCH_AtC3H23-like"/>
</dbReference>
<evidence type="ECO:0000313" key="9">
    <source>
        <dbReference type="EMBL" id="KDP22093.1"/>
    </source>
</evidence>
<dbReference type="PROSITE" id="PS50297">
    <property type="entry name" value="ANK_REP_REGION"/>
    <property type="match status" value="1"/>
</dbReference>
<evidence type="ECO:0000256" key="4">
    <source>
        <dbReference type="ARBA" id="ARBA00023125"/>
    </source>
</evidence>
<dbReference type="GO" id="GO:0008270">
    <property type="term" value="F:zinc ion binding"/>
    <property type="evidence" value="ECO:0007669"/>
    <property type="project" value="UniProtKB-KW"/>
</dbReference>
<dbReference type="SMART" id="SM00248">
    <property type="entry name" value="ANK"/>
    <property type="match status" value="2"/>
</dbReference>
<evidence type="ECO:0000259" key="8">
    <source>
        <dbReference type="PROSITE" id="PS50103"/>
    </source>
</evidence>
<dbReference type="InterPro" id="IPR000571">
    <property type="entry name" value="Znf_CCCH"/>
</dbReference>
<dbReference type="OrthoDB" id="410307at2759"/>
<dbReference type="PANTHER" id="PTHR14493">
    <property type="entry name" value="UNKEMPT FAMILY MEMBER"/>
    <property type="match status" value="1"/>
</dbReference>
<dbReference type="InterPro" id="IPR045234">
    <property type="entry name" value="Unkempt-like"/>
</dbReference>
<dbReference type="InterPro" id="IPR002110">
    <property type="entry name" value="Ankyrin_rpt"/>
</dbReference>
<organism evidence="9 10">
    <name type="scientific">Jatropha curcas</name>
    <name type="common">Barbados nut</name>
    <dbReference type="NCBI Taxonomy" id="180498"/>
    <lineage>
        <taxon>Eukaryota</taxon>
        <taxon>Viridiplantae</taxon>
        <taxon>Streptophyta</taxon>
        <taxon>Embryophyta</taxon>
        <taxon>Tracheophyta</taxon>
        <taxon>Spermatophyta</taxon>
        <taxon>Magnoliopsida</taxon>
        <taxon>eudicotyledons</taxon>
        <taxon>Gunneridae</taxon>
        <taxon>Pentapetalae</taxon>
        <taxon>rosids</taxon>
        <taxon>fabids</taxon>
        <taxon>Malpighiales</taxon>
        <taxon>Euphorbiaceae</taxon>
        <taxon>Crotonoideae</taxon>
        <taxon>Jatropheae</taxon>
        <taxon>Jatropha</taxon>
    </lineage>
</organism>
<evidence type="ECO:0000256" key="2">
    <source>
        <dbReference type="ARBA" id="ARBA00022771"/>
    </source>
</evidence>
<dbReference type="AlphaFoldDB" id="A0A067JH09"/>
<dbReference type="GO" id="GO:0010468">
    <property type="term" value="P:regulation of gene expression"/>
    <property type="evidence" value="ECO:0007669"/>
    <property type="project" value="UniProtKB-ARBA"/>
</dbReference>
<evidence type="ECO:0000256" key="3">
    <source>
        <dbReference type="ARBA" id="ARBA00022833"/>
    </source>
</evidence>
<proteinExistence type="predicted"/>
<evidence type="ECO:0000313" key="10">
    <source>
        <dbReference type="Proteomes" id="UP000027138"/>
    </source>
</evidence>
<accession>A0A067JH09</accession>
<gene>
    <name evidence="9" type="ORF">JCGZ_25924</name>
</gene>
<keyword evidence="3 6" id="KW-0862">Zinc</keyword>
<reference evidence="9 10" key="1">
    <citation type="journal article" date="2014" name="PLoS ONE">
        <title>Global Analysis of Gene Expression Profiles in Physic Nut (Jatropha curcas L.) Seedlings Exposed to Salt Stress.</title>
        <authorList>
            <person name="Zhang L."/>
            <person name="Zhang C."/>
            <person name="Wu P."/>
            <person name="Chen Y."/>
            <person name="Li M."/>
            <person name="Jiang H."/>
            <person name="Wu G."/>
        </authorList>
    </citation>
    <scope>NUCLEOTIDE SEQUENCE [LARGE SCALE GENOMIC DNA]</scope>
    <source>
        <strain evidence="10">cv. GZQX0401</strain>
        <tissue evidence="9">Young leaves</tissue>
    </source>
</reference>
<sequence>MNTSVGTVETEYSFSMLLECAADNDVEGFKRSVFDESEVRQVGLWYVHHRVSKKGVLEHRTPLMVAAKYGSADVMKLILSLPEVDVNFSCGSDNSSALHCAASGGSSNAIDVIKLLLLAGADPSSTDANGHRPVDIIVAYPNFPNLKIALEKLLKNIGSLCQWELQFSTSSLNSSSPPISWTSEEGKKDCVDPSFPDTKDDAYANDKFWMFSFKIQPCSRAYFHDWTECPFAHPGENARRRDLRRFHYSCVPCPDHRKGVCRHGDFCEYSHGIFESWLHPAQYRTRLCRDGSSCSRRVCFFAHTNEQLRPVSASTGAAVPSLQAPARDFTAAFNLFSGALPAVSAVPPFPFTPPMSPSGNDLNLLMAWPQQNISNLEISGNNLQASRLRTTSNAREIPSEELNTIQYFELLQQHLLNDLSYISQPHRNSSTNLSACFKQLNPSNPDRLWSAEVSSPQSTYRLSVAHAFSPSYKSAVINKSQLSSPRMMSPHINESISTSSSHLSALLYHDKQESELGSLNSGELGFNLTYNLGSNGLNSWSKQDPVNGNVDWSVEADEVGRRQKSSNGQYGEEPDVSWIQSVLKDPSET</sequence>
<name>A0A067JH09_JATCU</name>
<evidence type="ECO:0000256" key="5">
    <source>
        <dbReference type="PROSITE-ProRule" id="PRU00023"/>
    </source>
</evidence>
<dbReference type="PANTHER" id="PTHR14493:SF91">
    <property type="entry name" value="C3H1-TYPE DOMAIN-CONTAINING PROTEIN"/>
    <property type="match status" value="1"/>
</dbReference>
<protein>
    <recommendedName>
        <fullName evidence="8">C3H1-type domain-containing protein</fullName>
    </recommendedName>
</protein>
<dbReference type="PROSITE" id="PS50103">
    <property type="entry name" value="ZF_C3H1"/>
    <property type="match status" value="1"/>
</dbReference>
<keyword evidence="5" id="KW-0040">ANK repeat</keyword>
<dbReference type="Pfam" id="PF12796">
    <property type="entry name" value="Ank_2"/>
    <property type="match status" value="1"/>
</dbReference>
<dbReference type="Gene3D" id="3.30.1370.210">
    <property type="match status" value="1"/>
</dbReference>
<dbReference type="SMART" id="SM00356">
    <property type="entry name" value="ZnF_C3H1"/>
    <property type="match status" value="2"/>
</dbReference>
<dbReference type="PROSITE" id="PS50088">
    <property type="entry name" value="ANK_REPEAT"/>
    <property type="match status" value="1"/>
</dbReference>
<feature type="region of interest" description="Disordered" evidence="7">
    <location>
        <begin position="558"/>
        <end position="589"/>
    </location>
</feature>
<dbReference type="Proteomes" id="UP000027138">
    <property type="component" value="Unassembled WGS sequence"/>
</dbReference>
<keyword evidence="4" id="KW-0238">DNA-binding</keyword>
<dbReference type="EMBL" id="KK915447">
    <property type="protein sequence ID" value="KDP22093.1"/>
    <property type="molecule type" value="Genomic_DNA"/>
</dbReference>